<gene>
    <name evidence="1" type="ORF">RCL2_001072500</name>
</gene>
<reference evidence="1" key="1">
    <citation type="submission" date="2019-10" db="EMBL/GenBank/DDBJ databases">
        <title>Conservation and host-specific expression of non-tandemly repeated heterogenous ribosome RNA gene in arbuscular mycorrhizal fungi.</title>
        <authorList>
            <person name="Maeda T."/>
            <person name="Kobayashi Y."/>
            <person name="Nakagawa T."/>
            <person name="Ezawa T."/>
            <person name="Yamaguchi K."/>
            <person name="Bino T."/>
            <person name="Nishimoto Y."/>
            <person name="Shigenobu S."/>
            <person name="Kawaguchi M."/>
        </authorList>
    </citation>
    <scope>NUCLEOTIDE SEQUENCE</scope>
    <source>
        <strain evidence="1">HR1</strain>
    </source>
</reference>
<sequence length="118" mass="14162">MNTNNCSKLRLKLKKTIYEIEHLYLLNIIDYKIIFHILLFEYNLLEASQILNPHQELNVNSKEGYVQDYDKRRNLKSSKVWQDEKHYSTPFEQVAQEPIIGNNEKVRYVKELIAQFNC</sequence>
<dbReference type="AlphaFoldDB" id="A0A8H3QJR3"/>
<name>A0A8H3QJR3_9GLOM</name>
<comment type="caution">
    <text evidence="1">The sequence shown here is derived from an EMBL/GenBank/DDBJ whole genome shotgun (WGS) entry which is preliminary data.</text>
</comment>
<dbReference type="Proteomes" id="UP000615446">
    <property type="component" value="Unassembled WGS sequence"/>
</dbReference>
<proteinExistence type="predicted"/>
<accession>A0A8H3QJR3</accession>
<protein>
    <submittedName>
        <fullName evidence="1">Uncharacterized protein</fullName>
    </submittedName>
</protein>
<evidence type="ECO:0000313" key="1">
    <source>
        <dbReference type="EMBL" id="GES83570.1"/>
    </source>
</evidence>
<dbReference type="EMBL" id="BLAL01000071">
    <property type="protein sequence ID" value="GES83570.1"/>
    <property type="molecule type" value="Genomic_DNA"/>
</dbReference>
<organism evidence="1 2">
    <name type="scientific">Rhizophagus clarus</name>
    <dbReference type="NCBI Taxonomy" id="94130"/>
    <lineage>
        <taxon>Eukaryota</taxon>
        <taxon>Fungi</taxon>
        <taxon>Fungi incertae sedis</taxon>
        <taxon>Mucoromycota</taxon>
        <taxon>Glomeromycotina</taxon>
        <taxon>Glomeromycetes</taxon>
        <taxon>Glomerales</taxon>
        <taxon>Glomeraceae</taxon>
        <taxon>Rhizophagus</taxon>
    </lineage>
</organism>
<evidence type="ECO:0000313" key="2">
    <source>
        <dbReference type="Proteomes" id="UP000615446"/>
    </source>
</evidence>